<dbReference type="RefSeq" id="WP_354696457.1">
    <property type="nucleotide sequence ID" value="NZ_JAZHOG010000011.1"/>
</dbReference>
<dbReference type="InterPro" id="IPR054357">
    <property type="entry name" value="MFE-2_N"/>
</dbReference>
<evidence type="ECO:0000313" key="4">
    <source>
        <dbReference type="Proteomes" id="UP001359886"/>
    </source>
</evidence>
<name>A0AAW9RLJ0_9GAMM</name>
<dbReference type="AlphaFoldDB" id="A0AAW9RLJ0"/>
<dbReference type="SUPFAM" id="SSF54637">
    <property type="entry name" value="Thioesterase/thiol ester dehydrase-isomerase"/>
    <property type="match status" value="2"/>
</dbReference>
<dbReference type="GO" id="GO:0003857">
    <property type="term" value="F:(3S)-3-hydroxyacyl-CoA dehydrogenase (NAD+) activity"/>
    <property type="evidence" value="ECO:0007669"/>
    <property type="project" value="TreeGrafter"/>
</dbReference>
<proteinExistence type="predicted"/>
<keyword evidence="4" id="KW-1185">Reference proteome</keyword>
<dbReference type="PANTHER" id="PTHR13078">
    <property type="entry name" value="PEROXISOMAL MULTIFUNCTIONAL ENZYME TYPE 2-RELATED"/>
    <property type="match status" value="1"/>
</dbReference>
<dbReference type="Pfam" id="PF22622">
    <property type="entry name" value="MFE-2_hydrat-2_N"/>
    <property type="match status" value="1"/>
</dbReference>
<protein>
    <submittedName>
        <fullName evidence="3">MaoC/PaaZ C-terminal domain-containing protein</fullName>
    </submittedName>
</protein>
<comment type="caution">
    <text evidence="3">The sequence shown here is derived from an EMBL/GenBank/DDBJ whole genome shotgun (WGS) entry which is preliminary data.</text>
</comment>
<dbReference type="GO" id="GO:0006635">
    <property type="term" value="P:fatty acid beta-oxidation"/>
    <property type="evidence" value="ECO:0007669"/>
    <property type="project" value="TreeGrafter"/>
</dbReference>
<dbReference type="Proteomes" id="UP001359886">
    <property type="component" value="Unassembled WGS sequence"/>
</dbReference>
<dbReference type="GO" id="GO:0004300">
    <property type="term" value="F:enoyl-CoA hydratase activity"/>
    <property type="evidence" value="ECO:0007669"/>
    <property type="project" value="TreeGrafter"/>
</dbReference>
<dbReference type="InterPro" id="IPR002539">
    <property type="entry name" value="MaoC-like_dom"/>
</dbReference>
<evidence type="ECO:0000259" key="2">
    <source>
        <dbReference type="Pfam" id="PF22622"/>
    </source>
</evidence>
<feature type="domain" description="MaoC-like" evidence="1">
    <location>
        <begin position="178"/>
        <end position="278"/>
    </location>
</feature>
<dbReference type="CDD" id="cd03448">
    <property type="entry name" value="HDE_HSD"/>
    <property type="match status" value="1"/>
</dbReference>
<dbReference type="PANTHER" id="PTHR13078:SF56">
    <property type="entry name" value="PEROXISOMAL MULTIFUNCTIONAL ENZYME TYPE 2"/>
    <property type="match status" value="1"/>
</dbReference>
<dbReference type="GO" id="GO:0044594">
    <property type="term" value="F:17-beta-hydroxysteroid dehydrogenase (NAD+) activity"/>
    <property type="evidence" value="ECO:0007669"/>
    <property type="project" value="TreeGrafter"/>
</dbReference>
<evidence type="ECO:0000259" key="1">
    <source>
        <dbReference type="Pfam" id="PF01575"/>
    </source>
</evidence>
<reference evidence="3 4" key="1">
    <citation type="submission" date="2024-02" db="EMBL/GenBank/DDBJ databases">
        <title>A novel Wenzhouxiangellaceae bacterium, isolated from coastal sediments.</title>
        <authorList>
            <person name="Du Z.-J."/>
            <person name="Ye Y.-Q."/>
            <person name="Zhang X.-Y."/>
        </authorList>
    </citation>
    <scope>NUCLEOTIDE SEQUENCE [LARGE SCALE GENOMIC DNA]</scope>
    <source>
        <strain evidence="3 4">CH-27</strain>
    </source>
</reference>
<organism evidence="3 4">
    <name type="scientific">Elongatibacter sediminis</name>
    <dbReference type="NCBI Taxonomy" id="3119006"/>
    <lineage>
        <taxon>Bacteria</taxon>
        <taxon>Pseudomonadati</taxon>
        <taxon>Pseudomonadota</taxon>
        <taxon>Gammaproteobacteria</taxon>
        <taxon>Chromatiales</taxon>
        <taxon>Wenzhouxiangellaceae</taxon>
        <taxon>Elongatibacter</taxon>
    </lineage>
</organism>
<evidence type="ECO:0000313" key="3">
    <source>
        <dbReference type="EMBL" id="MEJ8569135.1"/>
    </source>
</evidence>
<sequence>MALDADHLLGLKTADHIRRYTADEVRRYALSVGFGADPLNTPELEFVCPGRNLRAVPTMASIFGEAIVELTRACHLERPELALHAEQKLELLAPLPAETALAICGSISAVHDRGADRGAEIHMQAEARLADSGQPVYRTTYVTIARGDGGFGGPPPTRRRRTSLDTTGAPAARFSYATPRNLALLYSLNGDTNPIHINPEIACKAGFEIPILHGLCTYGIACRAVLATACEYDSDRIRTFDARFSAPVLPGDTLTVDVWKQASEVAFQVRAEERGTVVLKRGRCLLTE</sequence>
<dbReference type="Gene3D" id="3.10.129.10">
    <property type="entry name" value="Hotdog Thioesterase"/>
    <property type="match status" value="1"/>
</dbReference>
<accession>A0AAW9RLJ0</accession>
<dbReference type="Pfam" id="PF01575">
    <property type="entry name" value="MaoC_dehydratas"/>
    <property type="match status" value="1"/>
</dbReference>
<feature type="domain" description="Peroxisomal multifunctional enzyme type 2-like N-terminal" evidence="2">
    <location>
        <begin position="20"/>
        <end position="147"/>
    </location>
</feature>
<gene>
    <name evidence="3" type="ORF">V3330_16005</name>
</gene>
<dbReference type="EMBL" id="JAZHOG010000011">
    <property type="protein sequence ID" value="MEJ8569135.1"/>
    <property type="molecule type" value="Genomic_DNA"/>
</dbReference>
<dbReference type="InterPro" id="IPR029069">
    <property type="entry name" value="HotDog_dom_sf"/>
</dbReference>